<protein>
    <submittedName>
        <fullName evidence="3">Protein msta-like</fullName>
    </submittedName>
</protein>
<dbReference type="Proteomes" id="UP000695000">
    <property type="component" value="Unplaced"/>
</dbReference>
<organism evidence="2 3">
    <name type="scientific">Nicrophorus vespilloides</name>
    <name type="common">Boreal carrion beetle</name>
    <dbReference type="NCBI Taxonomy" id="110193"/>
    <lineage>
        <taxon>Eukaryota</taxon>
        <taxon>Metazoa</taxon>
        <taxon>Ecdysozoa</taxon>
        <taxon>Arthropoda</taxon>
        <taxon>Hexapoda</taxon>
        <taxon>Insecta</taxon>
        <taxon>Pterygota</taxon>
        <taxon>Neoptera</taxon>
        <taxon>Endopterygota</taxon>
        <taxon>Coleoptera</taxon>
        <taxon>Polyphaga</taxon>
        <taxon>Staphyliniformia</taxon>
        <taxon>Silphidae</taxon>
        <taxon>Nicrophorinae</taxon>
        <taxon>Nicrophorus</taxon>
    </lineage>
</organism>
<dbReference type="GeneID" id="108556863"/>
<dbReference type="Gene3D" id="2.170.270.10">
    <property type="entry name" value="SET domain"/>
    <property type="match status" value="1"/>
</dbReference>
<feature type="domain" description="SET" evidence="1">
    <location>
        <begin position="26"/>
        <end position="244"/>
    </location>
</feature>
<dbReference type="InterPro" id="IPR046341">
    <property type="entry name" value="SET_dom_sf"/>
</dbReference>
<evidence type="ECO:0000313" key="2">
    <source>
        <dbReference type="Proteomes" id="UP000695000"/>
    </source>
</evidence>
<dbReference type="InterPro" id="IPR053010">
    <property type="entry name" value="SET_SmydA-8"/>
</dbReference>
<dbReference type="PANTHER" id="PTHR46455">
    <property type="entry name" value="SET AND MYND DOMAIN CONTAINING, ARTHROPOD-SPECIFIC, MEMBER 4, ISOFORM A"/>
    <property type="match status" value="1"/>
</dbReference>
<dbReference type="SMART" id="SM00317">
    <property type="entry name" value="SET"/>
    <property type="match status" value="1"/>
</dbReference>
<dbReference type="Pfam" id="PF00856">
    <property type="entry name" value="SET"/>
    <property type="match status" value="1"/>
</dbReference>
<keyword evidence="2" id="KW-1185">Reference proteome</keyword>
<dbReference type="Gene3D" id="1.10.220.160">
    <property type="match status" value="1"/>
</dbReference>
<sequence length="470" mass="54110">MDGLCHETEKIIENHLRRRGIWKDEKLWEVGKSRFSGRGVYATRDIQPGEIIFVDSPVILGPRAIPENTCVSCYNDTNIVLCPMSCGLYLCPSCLDGDKHSQECAKINSWKTEKSFVTDRMMICLAPIRSLFLDDSDRESISMLEAHREPQHGIEVDLMKKKMLLELCDEEENWIRLTCAVLDANSFEVLPKTGPTLRGLFPLSSLLNHSCVPNVMHVFDEDHHMILKAAKPIKKGEEIFLTYSRILWCTLSRRTHLLRTKHFACECPRCHDPTEFGTNLSAMLCESCSGFVLPKNPLIFNGVWTCNSCDRQVEESKIAFIMSVLAKRFSDVDEDHMKSFDLFRSKSEKIIPKCNQVSLEFMYRTIWILGGAELSDEHFQIKGECLKYVLDVLMKLDVGASKMRGLLLHELYKCQKELISRGIVMDEKFNEDEILEEAAEIYMFDVSAPEIIKNVWKKKNLSTDWNDYFF</sequence>
<reference evidence="3" key="1">
    <citation type="submission" date="2025-08" db="UniProtKB">
        <authorList>
            <consortium name="RefSeq"/>
        </authorList>
    </citation>
    <scope>IDENTIFICATION</scope>
    <source>
        <tissue evidence="3">Whole Larva</tissue>
    </source>
</reference>
<dbReference type="CDD" id="cd20071">
    <property type="entry name" value="SET_SMYD"/>
    <property type="match status" value="1"/>
</dbReference>
<dbReference type="Gene3D" id="6.10.140.2220">
    <property type="match status" value="1"/>
</dbReference>
<dbReference type="PANTHER" id="PTHR46455:SF3">
    <property type="entry name" value="SET AND MYND DOMAIN CONTAINING, ARTHROPOD-SPECIFIC, MEMBER 9, ISOFORM A-RELATED"/>
    <property type="match status" value="1"/>
</dbReference>
<dbReference type="InterPro" id="IPR001214">
    <property type="entry name" value="SET_dom"/>
</dbReference>
<evidence type="ECO:0000259" key="1">
    <source>
        <dbReference type="PROSITE" id="PS50280"/>
    </source>
</evidence>
<name>A0ABM1M234_NICVS</name>
<evidence type="ECO:0000313" key="3">
    <source>
        <dbReference type="RefSeq" id="XP_017768634.1"/>
    </source>
</evidence>
<dbReference type="PROSITE" id="PS50280">
    <property type="entry name" value="SET"/>
    <property type="match status" value="1"/>
</dbReference>
<dbReference type="SUPFAM" id="SSF82199">
    <property type="entry name" value="SET domain"/>
    <property type="match status" value="1"/>
</dbReference>
<gene>
    <name evidence="3" type="primary">LOC108556863</name>
</gene>
<dbReference type="RefSeq" id="XP_017768634.1">
    <property type="nucleotide sequence ID" value="XM_017913145.1"/>
</dbReference>
<accession>A0ABM1M234</accession>
<proteinExistence type="predicted"/>